<protein>
    <recommendedName>
        <fullName evidence="2">Peptidoglycan binding-like domain-containing protein</fullName>
    </recommendedName>
</protein>
<keyword evidence="1" id="KW-0732">Signal</keyword>
<dbReference type="AlphaFoldDB" id="A0A8H9IG82"/>
<evidence type="ECO:0000313" key="4">
    <source>
        <dbReference type="Proteomes" id="UP000622604"/>
    </source>
</evidence>
<dbReference type="Gene3D" id="1.10.101.10">
    <property type="entry name" value="PGBD-like superfamily/PGBD"/>
    <property type="match status" value="1"/>
</dbReference>
<accession>A0A8H9IG82</accession>
<dbReference type="Pfam" id="PF01471">
    <property type="entry name" value="PG_binding_1"/>
    <property type="match status" value="1"/>
</dbReference>
<dbReference type="InterPro" id="IPR002477">
    <property type="entry name" value="Peptidoglycan-bd-like"/>
</dbReference>
<dbReference type="InterPro" id="IPR036366">
    <property type="entry name" value="PGBDSf"/>
</dbReference>
<evidence type="ECO:0000259" key="2">
    <source>
        <dbReference type="Pfam" id="PF01471"/>
    </source>
</evidence>
<name>A0A8H9IG82_9ALTE</name>
<feature type="chain" id="PRO_5034198970" description="Peptidoglycan binding-like domain-containing protein" evidence="1">
    <location>
        <begin position="23"/>
        <end position="199"/>
    </location>
</feature>
<evidence type="ECO:0000256" key="1">
    <source>
        <dbReference type="SAM" id="SignalP"/>
    </source>
</evidence>
<reference evidence="3" key="2">
    <citation type="submission" date="2020-09" db="EMBL/GenBank/DDBJ databases">
        <authorList>
            <person name="Sun Q."/>
            <person name="Kim S."/>
        </authorList>
    </citation>
    <scope>NUCLEOTIDE SEQUENCE</scope>
    <source>
        <strain evidence="3">KCTC 32337</strain>
    </source>
</reference>
<organism evidence="3 4">
    <name type="scientific">Paraglaciecola chathamensis</name>
    <dbReference type="NCBI Taxonomy" id="368405"/>
    <lineage>
        <taxon>Bacteria</taxon>
        <taxon>Pseudomonadati</taxon>
        <taxon>Pseudomonadota</taxon>
        <taxon>Gammaproteobacteria</taxon>
        <taxon>Alteromonadales</taxon>
        <taxon>Alteromonadaceae</taxon>
        <taxon>Paraglaciecola</taxon>
    </lineage>
</organism>
<comment type="caution">
    <text evidence="3">The sequence shown here is derived from an EMBL/GenBank/DDBJ whole genome shotgun (WGS) entry which is preliminary data.</text>
</comment>
<sequence length="199" mass="22429">MNRFKAITLAMLLSVHTGLASAADEDGKFAVKGAGKRLCSNFLLAAEQKSTDYYLYGGWLEGYISAYNRFQPENYDATPWQTTELLLALLQQDCENGKDRHFLTVTNGLLKALFPIRLPAESALVAIDVNNAKSYFYVEILKRAKQRLRKMDYLKDMGSSDFDQATLDAFKHFQRDHGLAQTGVPDQNTLMNLFLKKSA</sequence>
<dbReference type="EMBL" id="BMZC01000011">
    <property type="protein sequence ID" value="GGZ73921.1"/>
    <property type="molecule type" value="Genomic_DNA"/>
</dbReference>
<reference evidence="3" key="1">
    <citation type="journal article" date="2014" name="Int. J. Syst. Evol. Microbiol.">
        <title>Complete genome sequence of Corynebacterium casei LMG S-19264T (=DSM 44701T), isolated from a smear-ripened cheese.</title>
        <authorList>
            <consortium name="US DOE Joint Genome Institute (JGI-PGF)"/>
            <person name="Walter F."/>
            <person name="Albersmeier A."/>
            <person name="Kalinowski J."/>
            <person name="Ruckert C."/>
        </authorList>
    </citation>
    <scope>NUCLEOTIDE SEQUENCE</scope>
    <source>
        <strain evidence="3">KCTC 32337</strain>
    </source>
</reference>
<dbReference type="RefSeq" id="WP_191866770.1">
    <property type="nucleotide sequence ID" value="NZ_BMZC01000011.1"/>
</dbReference>
<gene>
    <name evidence="3" type="ORF">GCM10011274_35340</name>
</gene>
<dbReference type="SUPFAM" id="SSF47090">
    <property type="entry name" value="PGBD-like"/>
    <property type="match status" value="1"/>
</dbReference>
<feature type="signal peptide" evidence="1">
    <location>
        <begin position="1"/>
        <end position="22"/>
    </location>
</feature>
<dbReference type="Proteomes" id="UP000622604">
    <property type="component" value="Unassembled WGS sequence"/>
</dbReference>
<evidence type="ECO:0000313" key="3">
    <source>
        <dbReference type="EMBL" id="GGZ73921.1"/>
    </source>
</evidence>
<proteinExistence type="predicted"/>
<feature type="domain" description="Peptidoglycan binding-like" evidence="2">
    <location>
        <begin position="142"/>
        <end position="190"/>
    </location>
</feature>
<dbReference type="InterPro" id="IPR036365">
    <property type="entry name" value="PGBD-like_sf"/>
</dbReference>